<reference evidence="2 3" key="1">
    <citation type="submission" date="2024-10" db="EMBL/GenBank/DDBJ databases">
        <authorList>
            <person name="Lu C.-H."/>
        </authorList>
    </citation>
    <scope>NUCLEOTIDE SEQUENCE [LARGE SCALE GENOMIC DNA]</scope>
    <source>
        <strain evidence="2 3">22ZTDG03-2</strain>
    </source>
</reference>
<sequence length="292" mass="30991">MPVVDFKQVDVFTNRPFKGNPVAVVLDASHLSGEEMQQIANWTNLSETTFVLPPQNKQAQYRVRIFTPGSELPFAGHPTIGTAHALLEAGVITAMDGRVIQECGAGLIKLTVTPLPEGGQTIAFELPAPAIQPLSEEQTDRLEQILGCSLDHELTPALVDVGARWVVARAADARAVLNTRPDYSQLAVHDASLKVTGVCLFGHYPAEADMKIEVRSFAPACGVSEDPVCGSGNGSVAAFLRHHNVTLPADGQVISTQGQVLGRDGRLNLTIGEDKILVGGQAVTCISGTITN</sequence>
<dbReference type="PIRSF" id="PIRSF016184">
    <property type="entry name" value="PhzC_PhzF"/>
    <property type="match status" value="1"/>
</dbReference>
<evidence type="ECO:0000313" key="2">
    <source>
        <dbReference type="EMBL" id="MFJ5428104.1"/>
    </source>
</evidence>
<protein>
    <submittedName>
        <fullName evidence="2">PhzF family phenazine biosynthesis protein</fullName>
    </submittedName>
</protein>
<proteinExistence type="inferred from homology"/>
<comment type="similarity">
    <text evidence="1">Belongs to the PhzF family.</text>
</comment>
<organism evidence="2 3">
    <name type="scientific">Pectobacterium actinidiae</name>
    <dbReference type="NCBI Taxonomy" id="1507808"/>
    <lineage>
        <taxon>Bacteria</taxon>
        <taxon>Pseudomonadati</taxon>
        <taxon>Pseudomonadota</taxon>
        <taxon>Gammaproteobacteria</taxon>
        <taxon>Enterobacterales</taxon>
        <taxon>Pectobacteriaceae</taxon>
        <taxon>Pectobacterium</taxon>
    </lineage>
</organism>
<accession>A0ABW8G602</accession>
<dbReference type="EMBL" id="JBIXLL010000001">
    <property type="protein sequence ID" value="MFJ5428104.1"/>
    <property type="molecule type" value="Genomic_DNA"/>
</dbReference>
<dbReference type="PANTHER" id="PTHR13774:SF32">
    <property type="entry name" value="ANTISENSE-ENHANCING SEQUENCE 1"/>
    <property type="match status" value="1"/>
</dbReference>
<evidence type="ECO:0000256" key="1">
    <source>
        <dbReference type="ARBA" id="ARBA00008270"/>
    </source>
</evidence>
<dbReference type="Gene3D" id="3.10.310.10">
    <property type="entry name" value="Diaminopimelate Epimerase, Chain A, domain 1"/>
    <property type="match status" value="2"/>
</dbReference>
<dbReference type="NCBIfam" id="TIGR00654">
    <property type="entry name" value="PhzF_family"/>
    <property type="match status" value="1"/>
</dbReference>
<dbReference type="PANTHER" id="PTHR13774">
    <property type="entry name" value="PHENAZINE BIOSYNTHESIS PROTEIN"/>
    <property type="match status" value="1"/>
</dbReference>
<dbReference type="SUPFAM" id="SSF54506">
    <property type="entry name" value="Diaminopimelate epimerase-like"/>
    <property type="match status" value="1"/>
</dbReference>
<dbReference type="Proteomes" id="UP001617689">
    <property type="component" value="Unassembled WGS sequence"/>
</dbReference>
<name>A0ABW8G602_9GAMM</name>
<comment type="caution">
    <text evidence="2">The sequence shown here is derived from an EMBL/GenBank/DDBJ whole genome shotgun (WGS) entry which is preliminary data.</text>
</comment>
<dbReference type="RefSeq" id="WP_400394132.1">
    <property type="nucleotide sequence ID" value="NZ_JBIXLL010000001.1"/>
</dbReference>
<evidence type="ECO:0000313" key="3">
    <source>
        <dbReference type="Proteomes" id="UP001617689"/>
    </source>
</evidence>
<dbReference type="InterPro" id="IPR003719">
    <property type="entry name" value="Phenazine_PhzF-like"/>
</dbReference>
<keyword evidence="3" id="KW-1185">Reference proteome</keyword>
<dbReference type="Pfam" id="PF02567">
    <property type="entry name" value="PhzC-PhzF"/>
    <property type="match status" value="1"/>
</dbReference>
<gene>
    <name evidence="2" type="ORF">ACIPUP_02935</name>
</gene>